<comment type="subcellular location">
    <subcellularLocation>
        <location evidence="1">Membrane</location>
        <topology evidence="1">Multi-pass membrane protein</topology>
    </subcellularLocation>
</comment>
<evidence type="ECO:0000259" key="10">
    <source>
        <dbReference type="Pfam" id="PF04138"/>
    </source>
</evidence>
<evidence type="ECO:0000256" key="2">
    <source>
        <dbReference type="ARBA" id="ARBA00006739"/>
    </source>
</evidence>
<feature type="domain" description="GtrA/DPMS transmembrane" evidence="10">
    <location>
        <begin position="235"/>
        <end position="351"/>
    </location>
</feature>
<dbReference type="Pfam" id="PF00535">
    <property type="entry name" value="Glycos_transf_2"/>
    <property type="match status" value="1"/>
</dbReference>
<feature type="transmembrane region" description="Helical" evidence="8">
    <location>
        <begin position="329"/>
        <end position="346"/>
    </location>
</feature>
<comment type="similarity">
    <text evidence="2">Belongs to the glycosyltransferase 2 family.</text>
</comment>
<dbReference type="InterPro" id="IPR039528">
    <property type="entry name" value="DPM1-like"/>
</dbReference>
<evidence type="ECO:0000313" key="11">
    <source>
        <dbReference type="EMBL" id="MBM7477182.1"/>
    </source>
</evidence>
<dbReference type="Gene3D" id="3.90.550.10">
    <property type="entry name" value="Spore Coat Polysaccharide Biosynthesis Protein SpsA, Chain A"/>
    <property type="match status" value="1"/>
</dbReference>
<protein>
    <submittedName>
        <fullName evidence="11">Dolichol-phosphate mannosyltransferase</fullName>
        <ecNumber evidence="11">2.4.1.83</ecNumber>
    </submittedName>
</protein>
<keyword evidence="12" id="KW-1185">Reference proteome</keyword>
<feature type="transmembrane region" description="Helical" evidence="8">
    <location>
        <begin position="260"/>
        <end position="280"/>
    </location>
</feature>
<evidence type="ECO:0000256" key="3">
    <source>
        <dbReference type="ARBA" id="ARBA00022676"/>
    </source>
</evidence>
<dbReference type="InterPro" id="IPR001173">
    <property type="entry name" value="Glyco_trans_2-like"/>
</dbReference>
<feature type="transmembrane region" description="Helical" evidence="8">
    <location>
        <begin position="233"/>
        <end position="254"/>
    </location>
</feature>
<keyword evidence="6 8" id="KW-1133">Transmembrane helix</keyword>
<proteinExistence type="inferred from homology"/>
<name>A0ABS2LA49_9CELL</name>
<evidence type="ECO:0000259" key="9">
    <source>
        <dbReference type="Pfam" id="PF00535"/>
    </source>
</evidence>
<organism evidence="11 12">
    <name type="scientific">Oerskovia jenensis</name>
    <dbReference type="NCBI Taxonomy" id="162169"/>
    <lineage>
        <taxon>Bacteria</taxon>
        <taxon>Bacillati</taxon>
        <taxon>Actinomycetota</taxon>
        <taxon>Actinomycetes</taxon>
        <taxon>Micrococcales</taxon>
        <taxon>Cellulomonadaceae</taxon>
        <taxon>Oerskovia</taxon>
    </lineage>
</organism>
<dbReference type="EC" id="2.4.1.83" evidence="11"/>
<dbReference type="SUPFAM" id="SSF53448">
    <property type="entry name" value="Nucleotide-diphospho-sugar transferases"/>
    <property type="match status" value="1"/>
</dbReference>
<keyword evidence="7 8" id="KW-0472">Membrane</keyword>
<evidence type="ECO:0000256" key="7">
    <source>
        <dbReference type="ARBA" id="ARBA00023136"/>
    </source>
</evidence>
<evidence type="ECO:0000256" key="8">
    <source>
        <dbReference type="SAM" id="Phobius"/>
    </source>
</evidence>
<keyword evidence="4 11" id="KW-0808">Transferase</keyword>
<feature type="domain" description="Glycosyltransferase 2-like" evidence="9">
    <location>
        <begin position="4"/>
        <end position="170"/>
    </location>
</feature>
<evidence type="ECO:0000256" key="4">
    <source>
        <dbReference type="ARBA" id="ARBA00022679"/>
    </source>
</evidence>
<dbReference type="PANTHER" id="PTHR43398">
    <property type="entry name" value="DOLICHOL-PHOSPHATE MANNOSYLTRANSFERASE SUBUNIT 1"/>
    <property type="match status" value="1"/>
</dbReference>
<dbReference type="Pfam" id="PF04138">
    <property type="entry name" value="GtrA_DPMS_TM"/>
    <property type="match status" value="1"/>
</dbReference>
<dbReference type="EMBL" id="JAFBBO010000001">
    <property type="protein sequence ID" value="MBM7477182.1"/>
    <property type="molecule type" value="Genomic_DNA"/>
</dbReference>
<evidence type="ECO:0000256" key="1">
    <source>
        <dbReference type="ARBA" id="ARBA00004141"/>
    </source>
</evidence>
<sequence length="378" mass="41576">MQVTVVVPTFNEGPNVRELVRRLGDAVEGLDAEVLFVDDSRDDTPDEIRRVATTSRLPVRLLHRQEPDGGLSGAVVEGLRAARGEWVVVMDGDLQHPPEMVPVLLETARETAADVVVASRYVGGGDAGGLDGRWRHLVSTASSLLARSMFPLRLRNVTDPMTGFFAVRTASIDLAGLRPRGFKILLEILARNKVEVVEEPFVFGERFAGESKATLANGLRYLQQLTALRFGRLSTFALVGAFGAVMNLAIMWGLEQFGVHYMPAAVVSAAVTIVTNFLLLEHFVFHDLRSEGRSVWKRAAQSFTFNGIEAAVRLPFLHWLVVLTGMPPVLAQALTLVVAFLLRFVFHAQVVYRPRTNVPERVAPLIEEPTSTASDDDQ</sequence>
<dbReference type="InterPro" id="IPR029044">
    <property type="entry name" value="Nucleotide-diphossugar_trans"/>
</dbReference>
<dbReference type="InterPro" id="IPR007267">
    <property type="entry name" value="GtrA_DPMS_TM"/>
</dbReference>
<keyword evidence="3 11" id="KW-0328">Glycosyltransferase</keyword>
<evidence type="ECO:0000256" key="6">
    <source>
        <dbReference type="ARBA" id="ARBA00022989"/>
    </source>
</evidence>
<dbReference type="GO" id="GO:0004582">
    <property type="term" value="F:dolichyl-phosphate beta-D-mannosyltransferase activity"/>
    <property type="evidence" value="ECO:0007669"/>
    <property type="project" value="UniProtKB-EC"/>
</dbReference>
<evidence type="ECO:0000313" key="12">
    <source>
        <dbReference type="Proteomes" id="UP000698059"/>
    </source>
</evidence>
<gene>
    <name evidence="11" type="ORF">JOD49_000102</name>
</gene>
<dbReference type="CDD" id="cd06442">
    <property type="entry name" value="DPM1_like"/>
    <property type="match status" value="1"/>
</dbReference>
<reference evidence="11 12" key="1">
    <citation type="submission" date="2021-01" db="EMBL/GenBank/DDBJ databases">
        <title>Sequencing the genomes of 1000 actinobacteria strains.</title>
        <authorList>
            <person name="Klenk H.-P."/>
        </authorList>
    </citation>
    <scope>NUCLEOTIDE SEQUENCE [LARGE SCALE GENOMIC DNA]</scope>
    <source>
        <strain evidence="11 12">DSM 46000</strain>
    </source>
</reference>
<dbReference type="PANTHER" id="PTHR43398:SF1">
    <property type="entry name" value="DOLICHOL-PHOSPHATE MANNOSYLTRANSFERASE SUBUNIT 1"/>
    <property type="match status" value="1"/>
</dbReference>
<evidence type="ECO:0000256" key="5">
    <source>
        <dbReference type="ARBA" id="ARBA00022692"/>
    </source>
</evidence>
<keyword evidence="5 8" id="KW-0812">Transmembrane</keyword>
<dbReference type="Proteomes" id="UP000698059">
    <property type="component" value="Unassembled WGS sequence"/>
</dbReference>
<comment type="caution">
    <text evidence="11">The sequence shown here is derived from an EMBL/GenBank/DDBJ whole genome shotgun (WGS) entry which is preliminary data.</text>
</comment>
<dbReference type="RefSeq" id="WP_205305507.1">
    <property type="nucleotide sequence ID" value="NZ_BAAAVF010000006.1"/>
</dbReference>
<accession>A0ABS2LA49</accession>